<dbReference type="SUPFAM" id="SSF54106">
    <property type="entry name" value="LysM domain"/>
    <property type="match status" value="1"/>
</dbReference>
<organism evidence="4 5">
    <name type="scientific">Alkalicaulis satelles</name>
    <dbReference type="NCBI Taxonomy" id="2609175"/>
    <lineage>
        <taxon>Bacteria</taxon>
        <taxon>Pseudomonadati</taxon>
        <taxon>Pseudomonadota</taxon>
        <taxon>Alphaproteobacteria</taxon>
        <taxon>Maricaulales</taxon>
        <taxon>Maricaulaceae</taxon>
        <taxon>Alkalicaulis</taxon>
    </lineage>
</organism>
<evidence type="ECO:0000256" key="1">
    <source>
        <dbReference type="SAM" id="MobiDB-lite"/>
    </source>
</evidence>
<name>A0A5M6ZIV5_9PROT</name>
<keyword evidence="2" id="KW-0732">Signal</keyword>
<dbReference type="SUPFAM" id="SSF51261">
    <property type="entry name" value="Duplicated hybrid motif"/>
    <property type="match status" value="1"/>
</dbReference>
<feature type="domain" description="LysM" evidence="3">
    <location>
        <begin position="46"/>
        <end position="90"/>
    </location>
</feature>
<dbReference type="InterPro" id="IPR050570">
    <property type="entry name" value="Cell_wall_metabolism_enzyme"/>
</dbReference>
<dbReference type="Pfam" id="PF01551">
    <property type="entry name" value="Peptidase_M23"/>
    <property type="match status" value="1"/>
</dbReference>
<dbReference type="EMBL" id="VWOJ01000001">
    <property type="protein sequence ID" value="KAA5804743.1"/>
    <property type="molecule type" value="Genomic_DNA"/>
</dbReference>
<reference evidence="4 5" key="1">
    <citation type="submission" date="2019-09" db="EMBL/GenBank/DDBJ databases">
        <authorList>
            <person name="Kevbrin V."/>
            <person name="Grouzdev D.S."/>
        </authorList>
    </citation>
    <scope>NUCLEOTIDE SEQUENCE [LARGE SCALE GENOMIC DNA]</scope>
    <source>
        <strain evidence="4 5">G-192</strain>
    </source>
</reference>
<dbReference type="PROSITE" id="PS51782">
    <property type="entry name" value="LYSM"/>
    <property type="match status" value="2"/>
</dbReference>
<feature type="signal peptide" evidence="2">
    <location>
        <begin position="1"/>
        <end position="18"/>
    </location>
</feature>
<dbReference type="Gene3D" id="3.10.350.10">
    <property type="entry name" value="LysM domain"/>
    <property type="match status" value="2"/>
</dbReference>
<accession>A0A5M6ZIV5</accession>
<dbReference type="InterPro" id="IPR016047">
    <property type="entry name" value="M23ase_b-sheet_dom"/>
</dbReference>
<proteinExistence type="predicted"/>
<dbReference type="PANTHER" id="PTHR21666:SF270">
    <property type="entry name" value="MUREIN HYDROLASE ACTIVATOR ENVC"/>
    <property type="match status" value="1"/>
</dbReference>
<dbReference type="CDD" id="cd00118">
    <property type="entry name" value="LysM"/>
    <property type="match status" value="2"/>
</dbReference>
<evidence type="ECO:0000259" key="3">
    <source>
        <dbReference type="PROSITE" id="PS51782"/>
    </source>
</evidence>
<feature type="compositionally biased region" description="Pro residues" evidence="1">
    <location>
        <begin position="163"/>
        <end position="172"/>
    </location>
</feature>
<gene>
    <name evidence="4" type="ORF">F1654_01700</name>
</gene>
<feature type="region of interest" description="Disordered" evidence="1">
    <location>
        <begin position="132"/>
        <end position="176"/>
    </location>
</feature>
<dbReference type="InterPro" id="IPR036779">
    <property type="entry name" value="LysM_dom_sf"/>
</dbReference>
<dbReference type="AlphaFoldDB" id="A0A5M6ZIV5"/>
<dbReference type="Pfam" id="PF01476">
    <property type="entry name" value="LysM"/>
    <property type="match status" value="2"/>
</dbReference>
<comment type="caution">
    <text evidence="4">The sequence shown here is derived from an EMBL/GenBank/DDBJ whole genome shotgun (WGS) entry which is preliminary data.</text>
</comment>
<dbReference type="Proteomes" id="UP000325122">
    <property type="component" value="Unassembled WGS sequence"/>
</dbReference>
<evidence type="ECO:0000256" key="2">
    <source>
        <dbReference type="SAM" id="SignalP"/>
    </source>
</evidence>
<dbReference type="PROSITE" id="PS51257">
    <property type="entry name" value="PROKAR_LIPOPROTEIN"/>
    <property type="match status" value="1"/>
</dbReference>
<feature type="domain" description="LysM" evidence="3">
    <location>
        <begin position="94"/>
        <end position="138"/>
    </location>
</feature>
<sequence length="300" mass="31966">MRASVRLWLLGCVCVSLSACGTQPRAPAPIDHGGRGTPPQAVSCQASYTVRRGDTLSAIAQRCGTTVQALAVENSLSSPYTLREGQTLRMPGPSVYVVRRGDNLYRIALNHGMTTRELARLNGISESAVIHPGQELRVSGEPRQSVASAPDRPPQQRTSGAASPPPPPPPPAAETAPEFVWPLQGEVVGQFGSSSGRRIDGIRIAARTGEPVRAAAAGEVVYAGNELPGYGELVLIRHENRWVTAYGLNAVLRVEQGQQVRAGDHIADAGGPGPGDRPVLHFEIRRGVTPVDPMERLPRR</sequence>
<protein>
    <submittedName>
        <fullName evidence="4">M23 family metallopeptidase</fullName>
    </submittedName>
</protein>
<evidence type="ECO:0000313" key="5">
    <source>
        <dbReference type="Proteomes" id="UP000325122"/>
    </source>
</evidence>
<feature type="chain" id="PRO_5024333619" evidence="2">
    <location>
        <begin position="19"/>
        <end position="300"/>
    </location>
</feature>
<evidence type="ECO:0000313" key="4">
    <source>
        <dbReference type="EMBL" id="KAA5804743.1"/>
    </source>
</evidence>
<dbReference type="SMART" id="SM00257">
    <property type="entry name" value="LysM"/>
    <property type="match status" value="2"/>
</dbReference>
<dbReference type="InterPro" id="IPR011055">
    <property type="entry name" value="Dup_hybrid_motif"/>
</dbReference>
<dbReference type="InterPro" id="IPR018392">
    <property type="entry name" value="LysM"/>
</dbReference>
<dbReference type="CDD" id="cd12797">
    <property type="entry name" value="M23_peptidase"/>
    <property type="match status" value="1"/>
</dbReference>
<dbReference type="GO" id="GO:0004222">
    <property type="term" value="F:metalloendopeptidase activity"/>
    <property type="evidence" value="ECO:0007669"/>
    <property type="project" value="TreeGrafter"/>
</dbReference>
<keyword evidence="5" id="KW-1185">Reference proteome</keyword>
<dbReference type="PANTHER" id="PTHR21666">
    <property type="entry name" value="PEPTIDASE-RELATED"/>
    <property type="match status" value="1"/>
</dbReference>
<dbReference type="Gene3D" id="2.70.70.10">
    <property type="entry name" value="Glucose Permease (Domain IIA)"/>
    <property type="match status" value="1"/>
</dbReference>